<sequence>MQRVGALVSCEWLSRILSPQTQYLRVLDGTWYMPSSGMDPKAEFAKKHIPGAEQFSIDDCTLPHSPFSNTLPTPEFFAEYVGERGICNNTHVVVYDNHPQLGVFSAARVWWLFRVFGHNAVSVLDGGLPLWEKAGHPLCSSTAPSEVEEKEFKAELQPNLVKRFSDMTGNLNTNKFQVMDARSKARFLGKVPEPREGLTCGHMPGSANVPFSALLNDDDSERARLMKSPEELVKIFADSGIDLSGPVTATCGSGVTACILALAAHQTGKKDVGVYDGSWEEYAQKATEDQMVVCNPETASAG</sequence>
<keyword evidence="1 3" id="KW-0808">Transferase</keyword>
<dbReference type="AlphaFoldDB" id="A0A7M7NVV1"/>
<organism evidence="5 6">
    <name type="scientific">Strongylocentrotus purpuratus</name>
    <name type="common">Purple sea urchin</name>
    <dbReference type="NCBI Taxonomy" id="7668"/>
    <lineage>
        <taxon>Eukaryota</taxon>
        <taxon>Metazoa</taxon>
        <taxon>Echinodermata</taxon>
        <taxon>Eleutherozoa</taxon>
        <taxon>Echinozoa</taxon>
        <taxon>Echinoidea</taxon>
        <taxon>Euechinoidea</taxon>
        <taxon>Echinacea</taxon>
        <taxon>Camarodonta</taxon>
        <taxon>Echinidea</taxon>
        <taxon>Strongylocentrotidae</taxon>
        <taxon>Strongylocentrotus</taxon>
    </lineage>
</organism>
<keyword evidence="2" id="KW-0677">Repeat</keyword>
<dbReference type="Gene3D" id="3.40.250.10">
    <property type="entry name" value="Rhodanese-like domain"/>
    <property type="match status" value="2"/>
</dbReference>
<dbReference type="GO" id="GO:0005739">
    <property type="term" value="C:mitochondrion"/>
    <property type="evidence" value="ECO:0000318"/>
    <property type="project" value="GO_Central"/>
</dbReference>
<keyword evidence="6" id="KW-1185">Reference proteome</keyword>
<reference evidence="5" key="2">
    <citation type="submission" date="2021-01" db="UniProtKB">
        <authorList>
            <consortium name="EnsemblMetazoa"/>
        </authorList>
    </citation>
    <scope>IDENTIFICATION</scope>
</reference>
<dbReference type="OrthoDB" id="270167at2759"/>
<dbReference type="EnsemblMetazoa" id="XM_030986320">
    <property type="protein sequence ID" value="XP_030842180"/>
    <property type="gene ID" value="LOC115924254"/>
</dbReference>
<accession>A0A7M7NVV1</accession>
<evidence type="ECO:0000313" key="5">
    <source>
        <dbReference type="EnsemblMetazoa" id="XP_030842180"/>
    </source>
</evidence>
<dbReference type="OMA" id="LLDVRWQ"/>
<dbReference type="RefSeq" id="XP_030842180.1">
    <property type="nucleotide sequence ID" value="XM_030986320.1"/>
</dbReference>
<dbReference type="Proteomes" id="UP000007110">
    <property type="component" value="Unassembled WGS sequence"/>
</dbReference>
<dbReference type="SUPFAM" id="SSF52821">
    <property type="entry name" value="Rhodanese/Cell cycle control phosphatase"/>
    <property type="match status" value="2"/>
</dbReference>
<dbReference type="InterPro" id="IPR001307">
    <property type="entry name" value="Thiosulphate_STrfase_CS"/>
</dbReference>
<dbReference type="FunFam" id="3.40.250.10:FF:000001">
    <property type="entry name" value="Sulfurtransferase"/>
    <property type="match status" value="1"/>
</dbReference>
<evidence type="ECO:0000259" key="4">
    <source>
        <dbReference type="PROSITE" id="PS50206"/>
    </source>
</evidence>
<protein>
    <recommendedName>
        <fullName evidence="3">Sulfurtransferase</fullName>
    </recommendedName>
</protein>
<dbReference type="CDD" id="cd01449">
    <property type="entry name" value="TST_Repeat_2"/>
    <property type="match status" value="1"/>
</dbReference>
<dbReference type="PANTHER" id="PTHR11364:SF27">
    <property type="entry name" value="SULFURTRANSFERASE"/>
    <property type="match status" value="1"/>
</dbReference>
<dbReference type="GO" id="GO:0016784">
    <property type="term" value="F:3-mercaptopyruvate sulfurtransferase activity"/>
    <property type="evidence" value="ECO:0000318"/>
    <property type="project" value="GO_Central"/>
</dbReference>
<dbReference type="InterPro" id="IPR036873">
    <property type="entry name" value="Rhodanese-like_dom_sf"/>
</dbReference>
<dbReference type="PROSITE" id="PS00683">
    <property type="entry name" value="RHODANESE_2"/>
    <property type="match status" value="1"/>
</dbReference>
<dbReference type="InterPro" id="IPR045078">
    <property type="entry name" value="TST/MPST-like"/>
</dbReference>
<dbReference type="Pfam" id="PF00581">
    <property type="entry name" value="Rhodanese"/>
    <property type="match status" value="2"/>
</dbReference>
<dbReference type="InParanoid" id="A0A7M7NVV1"/>
<evidence type="ECO:0000256" key="1">
    <source>
        <dbReference type="ARBA" id="ARBA00022679"/>
    </source>
</evidence>
<evidence type="ECO:0000256" key="3">
    <source>
        <dbReference type="RuleBase" id="RU000507"/>
    </source>
</evidence>
<feature type="domain" description="Rhodanese" evidence="4">
    <location>
        <begin position="172"/>
        <end position="291"/>
    </location>
</feature>
<name>A0A7M7NVV1_STRPU</name>
<dbReference type="SMART" id="SM00450">
    <property type="entry name" value="RHOD"/>
    <property type="match status" value="2"/>
</dbReference>
<feature type="domain" description="Rhodanese" evidence="4">
    <location>
        <begin position="39"/>
        <end position="140"/>
    </location>
</feature>
<dbReference type="GeneID" id="115924254"/>
<dbReference type="InterPro" id="IPR001763">
    <property type="entry name" value="Rhodanese-like_dom"/>
</dbReference>
<dbReference type="CDD" id="cd01448">
    <property type="entry name" value="TST_Repeat_1"/>
    <property type="match status" value="1"/>
</dbReference>
<dbReference type="PROSITE" id="PS50206">
    <property type="entry name" value="RHODANESE_3"/>
    <property type="match status" value="2"/>
</dbReference>
<reference evidence="6" key="1">
    <citation type="submission" date="2015-02" db="EMBL/GenBank/DDBJ databases">
        <title>Genome sequencing for Strongylocentrotus purpuratus.</title>
        <authorList>
            <person name="Murali S."/>
            <person name="Liu Y."/>
            <person name="Vee V."/>
            <person name="English A."/>
            <person name="Wang M."/>
            <person name="Skinner E."/>
            <person name="Han Y."/>
            <person name="Muzny D.M."/>
            <person name="Worley K.C."/>
            <person name="Gibbs R.A."/>
        </authorList>
    </citation>
    <scope>NUCLEOTIDE SEQUENCE</scope>
</reference>
<dbReference type="PROSITE" id="PS00380">
    <property type="entry name" value="RHODANESE_1"/>
    <property type="match status" value="1"/>
</dbReference>
<proteinExistence type="predicted"/>
<dbReference type="KEGG" id="spu:115924254"/>
<dbReference type="PANTHER" id="PTHR11364">
    <property type="entry name" value="THIOSULFATE SULFERTANSFERASE"/>
    <property type="match status" value="1"/>
</dbReference>
<evidence type="ECO:0000256" key="2">
    <source>
        <dbReference type="ARBA" id="ARBA00022737"/>
    </source>
</evidence>
<dbReference type="GO" id="GO:0004792">
    <property type="term" value="F:thiosulfate-cyanide sulfurtransferase activity"/>
    <property type="evidence" value="ECO:0000318"/>
    <property type="project" value="GO_Central"/>
</dbReference>
<evidence type="ECO:0000313" key="6">
    <source>
        <dbReference type="Proteomes" id="UP000007110"/>
    </source>
</evidence>